<dbReference type="PANTHER" id="PTHR38457:SF1">
    <property type="entry name" value="REGULATOR ABRB-RELATED"/>
    <property type="match status" value="1"/>
</dbReference>
<keyword evidence="1" id="KW-0472">Membrane</keyword>
<dbReference type="GO" id="GO:0010468">
    <property type="term" value="P:regulation of gene expression"/>
    <property type="evidence" value="ECO:0007669"/>
    <property type="project" value="InterPro"/>
</dbReference>
<keyword evidence="2" id="KW-0560">Oxidoreductase</keyword>
<evidence type="ECO:0000313" key="3">
    <source>
        <dbReference type="Proteomes" id="UP000000245"/>
    </source>
</evidence>
<keyword evidence="1" id="KW-0812">Transmembrane</keyword>
<keyword evidence="1" id="KW-1133">Transmembrane helix</keyword>
<dbReference type="STRING" id="349163.Acry_2439"/>
<dbReference type="InterPro" id="IPR017516">
    <property type="entry name" value="AbrB_dup"/>
</dbReference>
<feature type="transmembrane region" description="Helical" evidence="1">
    <location>
        <begin position="119"/>
        <end position="141"/>
    </location>
</feature>
<feature type="transmembrane region" description="Helical" evidence="1">
    <location>
        <begin position="269"/>
        <end position="291"/>
    </location>
</feature>
<keyword evidence="3" id="KW-1185">Reference proteome</keyword>
<dbReference type="Pfam" id="PF05145">
    <property type="entry name" value="AbrB"/>
    <property type="match status" value="1"/>
</dbReference>
<dbReference type="PIRSF" id="PIRSF038991">
    <property type="entry name" value="Protein_AbrB"/>
    <property type="match status" value="1"/>
</dbReference>
<feature type="transmembrane region" description="Helical" evidence="1">
    <location>
        <begin position="186"/>
        <end position="203"/>
    </location>
</feature>
<evidence type="ECO:0000256" key="1">
    <source>
        <dbReference type="SAM" id="Phobius"/>
    </source>
</evidence>
<dbReference type="HOGENOM" id="CLU_050210_0_1_5"/>
<dbReference type="KEGG" id="acr:Acry_2439"/>
<dbReference type="InterPro" id="IPR007820">
    <property type="entry name" value="AbrB_fam"/>
</dbReference>
<feature type="transmembrane region" description="Helical" evidence="1">
    <location>
        <begin position="323"/>
        <end position="343"/>
    </location>
</feature>
<protein>
    <submittedName>
        <fullName evidence="2">Putative ammonia monooxygenase</fullName>
    </submittedName>
</protein>
<keyword evidence="2" id="KW-0503">Monooxygenase</keyword>
<dbReference type="GO" id="GO:0016020">
    <property type="term" value="C:membrane"/>
    <property type="evidence" value="ECO:0007669"/>
    <property type="project" value="InterPro"/>
</dbReference>
<feature type="transmembrane region" description="Helical" evidence="1">
    <location>
        <begin position="210"/>
        <end position="227"/>
    </location>
</feature>
<feature type="transmembrane region" description="Helical" evidence="1">
    <location>
        <begin position="298"/>
        <end position="317"/>
    </location>
</feature>
<reference evidence="2 3" key="1">
    <citation type="submission" date="2007-05" db="EMBL/GenBank/DDBJ databases">
        <title>Complete sequence of chromosome of Acidiphilium cryptum JF-5.</title>
        <authorList>
            <consortium name="US DOE Joint Genome Institute"/>
            <person name="Copeland A."/>
            <person name="Lucas S."/>
            <person name="Lapidus A."/>
            <person name="Barry K."/>
            <person name="Detter J.C."/>
            <person name="Glavina del Rio T."/>
            <person name="Hammon N."/>
            <person name="Israni S."/>
            <person name="Dalin E."/>
            <person name="Tice H."/>
            <person name="Pitluck S."/>
            <person name="Sims D."/>
            <person name="Brettin T."/>
            <person name="Bruce D."/>
            <person name="Han C."/>
            <person name="Schmutz J."/>
            <person name="Larimer F."/>
            <person name="Land M."/>
            <person name="Hauser L."/>
            <person name="Kyrpides N."/>
            <person name="Kim E."/>
            <person name="Magnuson T."/>
            <person name="Richardson P."/>
        </authorList>
    </citation>
    <scope>NUCLEOTIDE SEQUENCE [LARGE SCALE GENOMIC DNA]</scope>
    <source>
        <strain evidence="2 3">JF-5</strain>
    </source>
</reference>
<dbReference type="EMBL" id="CP000697">
    <property type="protein sequence ID" value="ABQ31632.1"/>
    <property type="molecule type" value="Genomic_DNA"/>
</dbReference>
<dbReference type="AlphaFoldDB" id="A5G1A0"/>
<organism evidence="2 3">
    <name type="scientific">Acidiphilium cryptum (strain JF-5)</name>
    <dbReference type="NCBI Taxonomy" id="349163"/>
    <lineage>
        <taxon>Bacteria</taxon>
        <taxon>Pseudomonadati</taxon>
        <taxon>Pseudomonadota</taxon>
        <taxon>Alphaproteobacteria</taxon>
        <taxon>Acetobacterales</taxon>
        <taxon>Acidocellaceae</taxon>
        <taxon>Acidiphilium</taxon>
    </lineage>
</organism>
<feature type="transmembrane region" description="Helical" evidence="1">
    <location>
        <begin position="90"/>
        <end position="113"/>
    </location>
</feature>
<evidence type="ECO:0000313" key="2">
    <source>
        <dbReference type="EMBL" id="ABQ31632.1"/>
    </source>
</evidence>
<name>A5G1A0_ACICJ</name>
<dbReference type="PANTHER" id="PTHR38457">
    <property type="entry name" value="REGULATOR ABRB-RELATED"/>
    <property type="match status" value="1"/>
</dbReference>
<feature type="transmembrane region" description="Helical" evidence="1">
    <location>
        <begin position="153"/>
        <end position="174"/>
    </location>
</feature>
<proteinExistence type="predicted"/>
<sequence>MFMRVPRQAAASRWALLALATVALSLLLARVGVPSAALFAALFVATALALAGLAPEGVPRGATLAAQAVLGVVIGALVRASTLRALAAHAVPVVIVTFITLLVSIGAGLLMGLRRDVDATTGALALTTGGASAVVALAAELGADIRMVAVVQYLRVGFVTATMPLVAAFVFHAAGHPAAAPRPAGLAGLALVAIAAPAGLVLARLTRMPAGPLLAPLIVAAGITLTGRTGGASVPFPIVDLAYAAIGWQAGVRFTRGRLAEIGRALPTALALILLVNVICAGLGVLLAHLAGASDFDGYLATLPGGIYAALAMAIAARTDVTFVLAVHVLRVVLVMFTMPLFARLLRRRAGLSG</sequence>
<feature type="transmembrane region" description="Helical" evidence="1">
    <location>
        <begin position="61"/>
        <end position="78"/>
    </location>
</feature>
<gene>
    <name evidence="2" type="ordered locus">Acry_2439</name>
</gene>
<dbReference type="NCBIfam" id="TIGR03082">
    <property type="entry name" value="Gneg_AbrB_dup"/>
    <property type="match status" value="2"/>
</dbReference>
<dbReference type="eggNOG" id="COG3180">
    <property type="taxonomic scope" value="Bacteria"/>
</dbReference>
<dbReference type="GO" id="GO:0004497">
    <property type="term" value="F:monooxygenase activity"/>
    <property type="evidence" value="ECO:0007669"/>
    <property type="project" value="UniProtKB-KW"/>
</dbReference>
<dbReference type="Proteomes" id="UP000000245">
    <property type="component" value="Chromosome"/>
</dbReference>
<accession>A5G1A0</accession>